<keyword evidence="2" id="KW-0418">Kinase</keyword>
<dbReference type="RefSeq" id="WP_310312582.1">
    <property type="nucleotide sequence ID" value="NZ_JAVDWU010000002.1"/>
</dbReference>
<dbReference type="PANTHER" id="PTHR37512">
    <property type="entry name" value="TRIFUNCTIONAL NAD BIOSYNTHESIS/REGULATOR PROTEIN NADR"/>
    <property type="match status" value="1"/>
</dbReference>
<keyword evidence="3" id="KW-1185">Reference proteome</keyword>
<dbReference type="Pfam" id="PF13521">
    <property type="entry name" value="AAA_28"/>
    <property type="match status" value="1"/>
</dbReference>
<reference evidence="2 3" key="1">
    <citation type="submission" date="2023-07" db="EMBL/GenBank/DDBJ databases">
        <title>Sorghum-associated microbial communities from plants grown in Nebraska, USA.</title>
        <authorList>
            <person name="Schachtman D."/>
        </authorList>
    </citation>
    <scope>NUCLEOTIDE SEQUENCE [LARGE SCALE GENOMIC DNA]</scope>
    <source>
        <strain evidence="2 3">4249</strain>
    </source>
</reference>
<gene>
    <name evidence="2" type="ORF">J2W49_001065</name>
</gene>
<dbReference type="SUPFAM" id="SSF52540">
    <property type="entry name" value="P-loop containing nucleoside triphosphate hydrolases"/>
    <property type="match status" value="1"/>
</dbReference>
<dbReference type="GO" id="GO:0016301">
    <property type="term" value="F:kinase activity"/>
    <property type="evidence" value="ECO:0007669"/>
    <property type="project" value="UniProtKB-KW"/>
</dbReference>
<proteinExistence type="predicted"/>
<dbReference type="InterPro" id="IPR038727">
    <property type="entry name" value="NadR/Ttd14_AAA_dom"/>
</dbReference>
<dbReference type="EMBL" id="JAVDWU010000002">
    <property type="protein sequence ID" value="MDR7149116.1"/>
    <property type="molecule type" value="Genomic_DNA"/>
</dbReference>
<dbReference type="InterPro" id="IPR052735">
    <property type="entry name" value="NAD_biosynth-regulator"/>
</dbReference>
<evidence type="ECO:0000259" key="1">
    <source>
        <dbReference type="Pfam" id="PF13521"/>
    </source>
</evidence>
<accession>A0ABU1WJA3</accession>
<organism evidence="2 3">
    <name type="scientific">Hydrogenophaga palleronii</name>
    <dbReference type="NCBI Taxonomy" id="65655"/>
    <lineage>
        <taxon>Bacteria</taxon>
        <taxon>Pseudomonadati</taxon>
        <taxon>Pseudomonadota</taxon>
        <taxon>Betaproteobacteria</taxon>
        <taxon>Burkholderiales</taxon>
        <taxon>Comamonadaceae</taxon>
        <taxon>Hydrogenophaga</taxon>
    </lineage>
</organism>
<name>A0ABU1WJA3_9BURK</name>
<evidence type="ECO:0000313" key="3">
    <source>
        <dbReference type="Proteomes" id="UP001265700"/>
    </source>
</evidence>
<feature type="domain" description="NadR/Ttd14 AAA" evidence="1">
    <location>
        <begin position="5"/>
        <end position="162"/>
    </location>
</feature>
<dbReference type="Gene3D" id="3.40.50.300">
    <property type="entry name" value="P-loop containing nucleotide triphosphate hydrolases"/>
    <property type="match status" value="1"/>
</dbReference>
<dbReference type="Proteomes" id="UP001265700">
    <property type="component" value="Unassembled WGS sequence"/>
</dbReference>
<comment type="caution">
    <text evidence="2">The sequence shown here is derived from an EMBL/GenBank/DDBJ whole genome shotgun (WGS) entry which is preliminary data.</text>
</comment>
<sequence>MTLIVTLLGGESTGKTSLARSLRQHLVQHTSLHAICVPENLRQWCTLAGRAPQAHEQAALAVEQHHLIVAATQAQPAPDVVIADTTPLVIAAYSELYFNDNTLWPGAIAHQRGYHLHLLMGLDLPWMPDGLFRESPAIRDAIDTLLRRELQAAGLPFQTVYGRGDARLHQALSVMGPLLGCSLVDSDPTLAQGRVTWNCEKCSDPDCEHRLFTALLKKNAPLRH</sequence>
<dbReference type="InterPro" id="IPR027417">
    <property type="entry name" value="P-loop_NTPase"/>
</dbReference>
<evidence type="ECO:0000313" key="2">
    <source>
        <dbReference type="EMBL" id="MDR7149116.1"/>
    </source>
</evidence>
<dbReference type="PANTHER" id="PTHR37512:SF1">
    <property type="entry name" value="NADR_TTD14 AAA DOMAIN-CONTAINING PROTEIN"/>
    <property type="match status" value="1"/>
</dbReference>
<protein>
    <submittedName>
        <fullName evidence="2">Nicotinamide riboside kinase</fullName>
    </submittedName>
</protein>
<keyword evidence="2" id="KW-0808">Transferase</keyword>